<dbReference type="AlphaFoldDB" id="V3Z439"/>
<dbReference type="OMA" id="YRKCISS"/>
<dbReference type="CTD" id="20248001"/>
<reference evidence="2 3" key="1">
    <citation type="journal article" date="2013" name="Nature">
        <title>Insights into bilaterian evolution from three spiralian genomes.</title>
        <authorList>
            <person name="Simakov O."/>
            <person name="Marletaz F."/>
            <person name="Cho S.J."/>
            <person name="Edsinger-Gonzales E."/>
            <person name="Havlak P."/>
            <person name="Hellsten U."/>
            <person name="Kuo D.H."/>
            <person name="Larsson T."/>
            <person name="Lv J."/>
            <person name="Arendt D."/>
            <person name="Savage R."/>
            <person name="Osoegawa K."/>
            <person name="de Jong P."/>
            <person name="Grimwood J."/>
            <person name="Chapman J.A."/>
            <person name="Shapiro H."/>
            <person name="Aerts A."/>
            <person name="Otillar R.P."/>
            <person name="Terry A.Y."/>
            <person name="Boore J.L."/>
            <person name="Grigoriev I.V."/>
            <person name="Lindberg D.R."/>
            <person name="Seaver E.C."/>
            <person name="Weisblat D.A."/>
            <person name="Putnam N.H."/>
            <person name="Rokhsar D.S."/>
        </authorList>
    </citation>
    <scope>NUCLEOTIDE SEQUENCE [LARGE SCALE GENOMIC DNA]</scope>
</reference>
<dbReference type="InterPro" id="IPR008979">
    <property type="entry name" value="Galactose-bd-like_sf"/>
</dbReference>
<gene>
    <name evidence="2" type="ORF">LOTGIDRAFT_229427</name>
</gene>
<name>V3Z439_LOTGI</name>
<keyword evidence="3" id="KW-1185">Reference proteome</keyword>
<dbReference type="Gene3D" id="2.60.120.260">
    <property type="entry name" value="Galactose-binding domain-like"/>
    <property type="match status" value="1"/>
</dbReference>
<feature type="chain" id="PRO_5004715141" evidence="1">
    <location>
        <begin position="22"/>
        <end position="605"/>
    </location>
</feature>
<evidence type="ECO:0000313" key="2">
    <source>
        <dbReference type="EMBL" id="ESO85408.1"/>
    </source>
</evidence>
<protein>
    <submittedName>
        <fullName evidence="2">Uncharacterized protein</fullName>
    </submittedName>
</protein>
<feature type="signal peptide" evidence="1">
    <location>
        <begin position="1"/>
        <end position="21"/>
    </location>
</feature>
<dbReference type="KEGG" id="lgi:LOTGIDRAFT_229427"/>
<dbReference type="Proteomes" id="UP000030746">
    <property type="component" value="Unassembled WGS sequence"/>
</dbReference>
<dbReference type="SUPFAM" id="SSF49785">
    <property type="entry name" value="Galactose-binding domain-like"/>
    <property type="match status" value="1"/>
</dbReference>
<dbReference type="OrthoDB" id="6080033at2759"/>
<evidence type="ECO:0000313" key="3">
    <source>
        <dbReference type="Proteomes" id="UP000030746"/>
    </source>
</evidence>
<evidence type="ECO:0000256" key="1">
    <source>
        <dbReference type="SAM" id="SignalP"/>
    </source>
</evidence>
<organism evidence="2 3">
    <name type="scientific">Lottia gigantea</name>
    <name type="common">Giant owl limpet</name>
    <dbReference type="NCBI Taxonomy" id="225164"/>
    <lineage>
        <taxon>Eukaryota</taxon>
        <taxon>Metazoa</taxon>
        <taxon>Spiralia</taxon>
        <taxon>Lophotrochozoa</taxon>
        <taxon>Mollusca</taxon>
        <taxon>Gastropoda</taxon>
        <taxon>Patellogastropoda</taxon>
        <taxon>Lottioidea</taxon>
        <taxon>Lottiidae</taxon>
        <taxon>Lottia</taxon>
    </lineage>
</organism>
<dbReference type="GeneID" id="20248001"/>
<accession>V3Z439</accession>
<sequence>MTLFKYLCVLIFSIIATEIVAETVVLEAETHDTVQVNSRTKASGNQTVWLHQGDLVSYTFCLLRSTIVTVQNVRTSNDGQSDTLKVSVDGGIMPNNVVSFGKSDFGRMWNEFSSSGEIGAVTLEAGQHSITLEVISADSFGVELDVIEFNVDDDELTNNTFTCNLQCSFTPPTVTATPNLLNGKAIQKSTETLCSAETNVKIPVYNAEVQTYEISTNVPQFTNPQNLVVDEPDVCPDSPSVYMNIENVSTGSNVDVVTLSETAQYFINNMERGGLYIVVATFFLNGRKSGSIDADIGAEVTYELESLQAPASVRMIYSHKDGNSVTSAPVEFNGSKTKHSWTIPDFTWNEEGANALIMHVTSANRNHVIKSLKIERRNTVPDQVVEVHSSDVAKIEVIKKDFWWLSGDRMEVVYPGQDPITDAASIRIQFQISPTSAISEVFSLSQDGLAKLFNPSSDSIGNDFKTSVIIGQNNPDDYRPSAPIQRVEMVPGQLKMIITYQDSGKATISLSPTVQETKATISELDLKQNQGTTPFATLRSMYIETGYSDSDSITSDLSATERVLGGSWTEVAGTTFLLHRRCDSKTSTKSPDLKLTVTSTLPRAL</sequence>
<dbReference type="RefSeq" id="XP_009063655.1">
    <property type="nucleotide sequence ID" value="XM_009065407.1"/>
</dbReference>
<keyword evidence="1" id="KW-0732">Signal</keyword>
<dbReference type="HOGENOM" id="CLU_429787_0_0_1"/>
<dbReference type="EMBL" id="KB203274">
    <property type="protein sequence ID" value="ESO85408.1"/>
    <property type="molecule type" value="Genomic_DNA"/>
</dbReference>
<proteinExistence type="predicted"/>